<organism evidence="1 2">
    <name type="scientific">Stephania cephalantha</name>
    <dbReference type="NCBI Taxonomy" id="152367"/>
    <lineage>
        <taxon>Eukaryota</taxon>
        <taxon>Viridiplantae</taxon>
        <taxon>Streptophyta</taxon>
        <taxon>Embryophyta</taxon>
        <taxon>Tracheophyta</taxon>
        <taxon>Spermatophyta</taxon>
        <taxon>Magnoliopsida</taxon>
        <taxon>Ranunculales</taxon>
        <taxon>Menispermaceae</taxon>
        <taxon>Menispermoideae</taxon>
        <taxon>Cissampelideae</taxon>
        <taxon>Stephania</taxon>
    </lineage>
</organism>
<keyword evidence="2" id="KW-1185">Reference proteome</keyword>
<name>A0AAP0HI96_9MAGN</name>
<sequence>MQHARPPSDLGAHSRLLTQKILSHHDHPTKMCRQCRKSANAHLLLTNMHGRVAVSPTLEVGLLYSLSAAPPAFLK</sequence>
<gene>
    <name evidence="1" type="ORF">Scep_028570</name>
</gene>
<protein>
    <submittedName>
        <fullName evidence="1">Uncharacterized protein</fullName>
    </submittedName>
</protein>
<comment type="caution">
    <text evidence="1">The sequence shown here is derived from an EMBL/GenBank/DDBJ whole genome shotgun (WGS) entry which is preliminary data.</text>
</comment>
<accession>A0AAP0HI96</accession>
<dbReference type="EMBL" id="JBBNAG010000012">
    <property type="protein sequence ID" value="KAK9089488.1"/>
    <property type="molecule type" value="Genomic_DNA"/>
</dbReference>
<dbReference type="AlphaFoldDB" id="A0AAP0HI96"/>
<evidence type="ECO:0000313" key="1">
    <source>
        <dbReference type="EMBL" id="KAK9089488.1"/>
    </source>
</evidence>
<evidence type="ECO:0000313" key="2">
    <source>
        <dbReference type="Proteomes" id="UP001419268"/>
    </source>
</evidence>
<proteinExistence type="predicted"/>
<dbReference type="Proteomes" id="UP001419268">
    <property type="component" value="Unassembled WGS sequence"/>
</dbReference>
<reference evidence="1 2" key="1">
    <citation type="submission" date="2024-01" db="EMBL/GenBank/DDBJ databases">
        <title>Genome assemblies of Stephania.</title>
        <authorList>
            <person name="Yang L."/>
        </authorList>
    </citation>
    <scope>NUCLEOTIDE SEQUENCE [LARGE SCALE GENOMIC DNA]</scope>
    <source>
        <strain evidence="1">JXDWG</strain>
        <tissue evidence="1">Leaf</tissue>
    </source>
</reference>